<organism evidence="2 3">
    <name type="scientific">Alienimonas californiensis</name>
    <dbReference type="NCBI Taxonomy" id="2527989"/>
    <lineage>
        <taxon>Bacteria</taxon>
        <taxon>Pseudomonadati</taxon>
        <taxon>Planctomycetota</taxon>
        <taxon>Planctomycetia</taxon>
        <taxon>Planctomycetales</taxon>
        <taxon>Planctomycetaceae</taxon>
        <taxon>Alienimonas</taxon>
    </lineage>
</organism>
<evidence type="ECO:0000313" key="3">
    <source>
        <dbReference type="Proteomes" id="UP000318741"/>
    </source>
</evidence>
<feature type="transmembrane region" description="Helical" evidence="1">
    <location>
        <begin position="93"/>
        <end position="118"/>
    </location>
</feature>
<evidence type="ECO:0000313" key="2">
    <source>
        <dbReference type="EMBL" id="QDT17692.1"/>
    </source>
</evidence>
<evidence type="ECO:0000256" key="1">
    <source>
        <dbReference type="SAM" id="Phobius"/>
    </source>
</evidence>
<keyword evidence="1" id="KW-1133">Transmembrane helix</keyword>
<proteinExistence type="predicted"/>
<dbReference type="EMBL" id="CP036265">
    <property type="protein sequence ID" value="QDT17692.1"/>
    <property type="molecule type" value="Genomic_DNA"/>
</dbReference>
<dbReference type="Pfam" id="PF04238">
    <property type="entry name" value="DUF420"/>
    <property type="match status" value="1"/>
</dbReference>
<dbReference type="PANTHER" id="PTHR37692:SF1">
    <property type="entry name" value="DUF420 DOMAIN-CONTAINING PROTEIN"/>
    <property type="match status" value="1"/>
</dbReference>
<keyword evidence="1" id="KW-0812">Transmembrane</keyword>
<dbReference type="PANTHER" id="PTHR37692">
    <property type="entry name" value="HYPOTHETICAL MEMBRANE SPANNING PROTEIN"/>
    <property type="match status" value="1"/>
</dbReference>
<dbReference type="OrthoDB" id="9811998at2"/>
<reference evidence="2 3" key="1">
    <citation type="submission" date="2019-02" db="EMBL/GenBank/DDBJ databases">
        <title>Deep-cultivation of Planctomycetes and their phenomic and genomic characterization uncovers novel biology.</title>
        <authorList>
            <person name="Wiegand S."/>
            <person name="Jogler M."/>
            <person name="Boedeker C."/>
            <person name="Pinto D."/>
            <person name="Vollmers J."/>
            <person name="Rivas-Marin E."/>
            <person name="Kohn T."/>
            <person name="Peeters S.H."/>
            <person name="Heuer A."/>
            <person name="Rast P."/>
            <person name="Oberbeckmann S."/>
            <person name="Bunk B."/>
            <person name="Jeske O."/>
            <person name="Meyerdierks A."/>
            <person name="Storesund J.E."/>
            <person name="Kallscheuer N."/>
            <person name="Luecker S."/>
            <person name="Lage O.M."/>
            <person name="Pohl T."/>
            <person name="Merkel B.J."/>
            <person name="Hornburger P."/>
            <person name="Mueller R.-W."/>
            <person name="Bruemmer F."/>
            <person name="Labrenz M."/>
            <person name="Spormann A.M."/>
            <person name="Op den Camp H."/>
            <person name="Overmann J."/>
            <person name="Amann R."/>
            <person name="Jetten M.S.M."/>
            <person name="Mascher T."/>
            <person name="Medema M.H."/>
            <person name="Devos D.P."/>
            <person name="Kaster A.-K."/>
            <person name="Ovreas L."/>
            <person name="Rohde M."/>
            <person name="Galperin M.Y."/>
            <person name="Jogler C."/>
        </authorList>
    </citation>
    <scope>NUCLEOTIDE SEQUENCE [LARGE SCALE GENOMIC DNA]</scope>
    <source>
        <strain evidence="2 3">CA12</strain>
    </source>
</reference>
<keyword evidence="3" id="KW-1185">Reference proteome</keyword>
<dbReference type="AlphaFoldDB" id="A0A517PE90"/>
<name>A0A517PE90_9PLAN</name>
<dbReference type="Proteomes" id="UP000318741">
    <property type="component" value="Chromosome"/>
</dbReference>
<feature type="transmembrane region" description="Helical" evidence="1">
    <location>
        <begin position="52"/>
        <end position="73"/>
    </location>
</feature>
<dbReference type="InterPro" id="IPR007352">
    <property type="entry name" value="DUF420"/>
</dbReference>
<dbReference type="RefSeq" id="WP_145360646.1">
    <property type="nucleotide sequence ID" value="NZ_CP036265.1"/>
</dbReference>
<sequence>MTPEIAEKLARLPEWAAWLPTINAVLNGLAGVLLAVGLYFQRTGRIESHKRAMLSALAVSAVFLACYLLYHAVLTGSTGLRGRPFEGEGVWRWIYFTILITHVVLAAVVPVGAVVAVWRAMKGRFDKHVAVTRWLWPVWMYVSVTGVVIYGMLYHWPAG</sequence>
<evidence type="ECO:0008006" key="4">
    <source>
        <dbReference type="Google" id="ProtNLM"/>
    </source>
</evidence>
<feature type="transmembrane region" description="Helical" evidence="1">
    <location>
        <begin position="15"/>
        <end position="40"/>
    </location>
</feature>
<feature type="transmembrane region" description="Helical" evidence="1">
    <location>
        <begin position="138"/>
        <end position="156"/>
    </location>
</feature>
<keyword evidence="1" id="KW-0472">Membrane</keyword>
<gene>
    <name evidence="2" type="ORF">CA12_38230</name>
</gene>
<protein>
    <recommendedName>
        <fullName evidence="4">DUF420 domain-containing protein</fullName>
    </recommendedName>
</protein>
<accession>A0A517PE90</accession>
<dbReference type="KEGG" id="acaf:CA12_38230"/>